<keyword evidence="2" id="KW-0808">Transferase</keyword>
<keyword evidence="3" id="KW-1185">Reference proteome</keyword>
<dbReference type="RefSeq" id="WP_204815483.1">
    <property type="nucleotide sequence ID" value="NZ_JANHOF010000001.1"/>
</dbReference>
<organism evidence="2 3">
    <name type="scientific">Paenibacillus mendelii</name>
    <dbReference type="NCBI Taxonomy" id="206163"/>
    <lineage>
        <taxon>Bacteria</taxon>
        <taxon>Bacillati</taxon>
        <taxon>Bacillota</taxon>
        <taxon>Bacilli</taxon>
        <taxon>Bacillales</taxon>
        <taxon>Paenibacillaceae</taxon>
        <taxon>Paenibacillus</taxon>
    </lineage>
</organism>
<reference evidence="2 3" key="1">
    <citation type="submission" date="2024-09" db="EMBL/GenBank/DDBJ databases">
        <authorList>
            <person name="Sun Q."/>
            <person name="Mori K."/>
        </authorList>
    </citation>
    <scope>NUCLEOTIDE SEQUENCE [LARGE SCALE GENOMIC DNA]</scope>
    <source>
        <strain evidence="2 3">CCM 4839</strain>
    </source>
</reference>
<evidence type="ECO:0000313" key="3">
    <source>
        <dbReference type="Proteomes" id="UP001589818"/>
    </source>
</evidence>
<evidence type="ECO:0000313" key="2">
    <source>
        <dbReference type="EMBL" id="MFC0394331.1"/>
    </source>
</evidence>
<dbReference type="PANTHER" id="PTHR21310">
    <property type="entry name" value="AMINOGLYCOSIDE PHOSPHOTRANSFERASE-RELATED-RELATED"/>
    <property type="match status" value="1"/>
</dbReference>
<dbReference type="Proteomes" id="UP001589818">
    <property type="component" value="Unassembled WGS sequence"/>
</dbReference>
<name>A0ABV6JEW2_9BACL</name>
<comment type="caution">
    <text evidence="2">The sequence shown here is derived from an EMBL/GenBank/DDBJ whole genome shotgun (WGS) entry which is preliminary data.</text>
</comment>
<proteinExistence type="predicted"/>
<dbReference type="Gene3D" id="3.30.200.20">
    <property type="entry name" value="Phosphorylase Kinase, domain 1"/>
    <property type="match status" value="1"/>
</dbReference>
<dbReference type="Pfam" id="PF01636">
    <property type="entry name" value="APH"/>
    <property type="match status" value="1"/>
</dbReference>
<dbReference type="InterPro" id="IPR011009">
    <property type="entry name" value="Kinase-like_dom_sf"/>
</dbReference>
<accession>A0ABV6JEW2</accession>
<dbReference type="InterPro" id="IPR051678">
    <property type="entry name" value="AGP_Transferase"/>
</dbReference>
<dbReference type="SUPFAM" id="SSF56112">
    <property type="entry name" value="Protein kinase-like (PK-like)"/>
    <property type="match status" value="1"/>
</dbReference>
<sequence length="337" mass="39581">MLTWIFHQIEHVTQLQYAMLHLIMARGCGGSMEEIIHHLRVKVEELLNARVDEINKIDNVPNNSVYKVIVSDKPYIFKRYRQRNWPEDGKLMFVHHKLMEHQIGCAKIIAFDRNDSYFQTGFLLEECLPGVNADHAAFDEEFGKEFYGKLARLISNIHEIPIENYGYIGAGIADYTSFIEFIQDKYDEIANGLITKKLFDQNHLLEIKKMVIDKLRSCDSLPSVLCHGDLSTKNVIINEAGNLTLIDWDDAMSYNWLADLSRMTYWMKFKYNQHEYELYRNIVLEHYSTVHAKSDFEVYENTFHVWIGLDHLNYNANAPQYQDMLTYFNETVERLGK</sequence>
<protein>
    <submittedName>
        <fullName evidence="2">Aminoglycoside phosphotransferase family protein</fullName>
        <ecNumber evidence="2">2.7.1.-</ecNumber>
    </submittedName>
</protein>
<dbReference type="EC" id="2.7.1.-" evidence="2"/>
<gene>
    <name evidence="2" type="ORF">ACFFJ8_23585</name>
</gene>
<dbReference type="InterPro" id="IPR002575">
    <property type="entry name" value="Aminoglycoside_PTrfase"/>
</dbReference>
<evidence type="ECO:0000259" key="1">
    <source>
        <dbReference type="Pfam" id="PF01636"/>
    </source>
</evidence>
<feature type="domain" description="Aminoglycoside phosphotransferase" evidence="1">
    <location>
        <begin position="63"/>
        <end position="267"/>
    </location>
</feature>
<dbReference type="EMBL" id="JBHLVF010000041">
    <property type="protein sequence ID" value="MFC0394331.1"/>
    <property type="molecule type" value="Genomic_DNA"/>
</dbReference>
<dbReference type="Gene3D" id="3.90.1200.10">
    <property type="match status" value="1"/>
</dbReference>
<dbReference type="GO" id="GO:0016740">
    <property type="term" value="F:transferase activity"/>
    <property type="evidence" value="ECO:0007669"/>
    <property type="project" value="UniProtKB-KW"/>
</dbReference>